<dbReference type="InterPro" id="IPR036910">
    <property type="entry name" value="HMG_box_dom_sf"/>
</dbReference>
<feature type="compositionally biased region" description="Basic residues" evidence="4">
    <location>
        <begin position="46"/>
        <end position="56"/>
    </location>
</feature>
<protein>
    <submittedName>
        <fullName evidence="7">DEBR0S2_08548g1_1</fullName>
    </submittedName>
</protein>
<dbReference type="GO" id="GO:0006357">
    <property type="term" value="P:regulation of transcription by RNA polymerase II"/>
    <property type="evidence" value="ECO:0007669"/>
    <property type="project" value="TreeGrafter"/>
</dbReference>
<dbReference type="GO" id="GO:0005634">
    <property type="term" value="C:nucleus"/>
    <property type="evidence" value="ECO:0007669"/>
    <property type="project" value="UniProtKB-UniRule"/>
</dbReference>
<dbReference type="GO" id="GO:0003677">
    <property type="term" value="F:DNA binding"/>
    <property type="evidence" value="ECO:0007669"/>
    <property type="project" value="UniProtKB-UniRule"/>
</dbReference>
<dbReference type="EMBL" id="JABCYN010000051">
    <property type="protein sequence ID" value="KAF6006483.1"/>
    <property type="molecule type" value="Genomic_DNA"/>
</dbReference>
<name>A0A7D9H0S6_DEKBR</name>
<evidence type="ECO:0000256" key="2">
    <source>
        <dbReference type="PROSITE-ProRule" id="PRU00267"/>
    </source>
</evidence>
<proteinExistence type="predicted"/>
<dbReference type="AlphaFoldDB" id="A0A7D9H0S6"/>
<dbReference type="PROSITE" id="PS50118">
    <property type="entry name" value="HMG_BOX_2"/>
    <property type="match status" value="1"/>
</dbReference>
<evidence type="ECO:0000256" key="1">
    <source>
        <dbReference type="ARBA" id="ARBA00023125"/>
    </source>
</evidence>
<keyword evidence="2" id="KW-0539">Nucleus</keyword>
<dbReference type="InterPro" id="IPR050342">
    <property type="entry name" value="HMGB"/>
</dbReference>
<evidence type="ECO:0000313" key="9">
    <source>
        <dbReference type="Proteomes" id="UP000568158"/>
    </source>
</evidence>
<accession>A0A7D9H0S6</accession>
<dbReference type="EMBL" id="CABFWN010000002">
    <property type="protein sequence ID" value="VUG17487.1"/>
    <property type="molecule type" value="Genomic_DNA"/>
</dbReference>
<evidence type="ECO:0000256" key="3">
    <source>
        <dbReference type="SAM" id="Coils"/>
    </source>
</evidence>
<feature type="domain" description="HMG box" evidence="5">
    <location>
        <begin position="63"/>
        <end position="129"/>
    </location>
</feature>
<evidence type="ECO:0000313" key="7">
    <source>
        <dbReference type="EMBL" id="VUG17487.1"/>
    </source>
</evidence>
<gene>
    <name evidence="7" type="ORF">DEBR0S2_08548G</name>
    <name evidence="6" type="ORF">HII12_005015</name>
</gene>
<dbReference type="SUPFAM" id="SSF47095">
    <property type="entry name" value="HMG-box"/>
    <property type="match status" value="2"/>
</dbReference>
<dbReference type="InterPro" id="IPR009071">
    <property type="entry name" value="HMG_box_dom"/>
</dbReference>
<evidence type="ECO:0000259" key="5">
    <source>
        <dbReference type="PROSITE" id="PS50118"/>
    </source>
</evidence>
<keyword evidence="8" id="KW-1185">Reference proteome</keyword>
<evidence type="ECO:0000313" key="6">
    <source>
        <dbReference type="EMBL" id="KAF6006483.1"/>
    </source>
</evidence>
<sequence>MFNHLSKKITPRILKSSIALTTSRSFITASPVFEEAGLSSSIQPVKGKKRSKKRKSQKDLEKPKRPMSAFSLYYKERRAELGKTDTPPTDAMKQIAEKWREESSDVKEKYNALKEEAKAEYDRKMAEWKAKYPPKLSGYNKFVKVNFNRANVTSASQLPTESKRVAALWRQLTPEEKKQWNTK</sequence>
<dbReference type="Gene3D" id="1.10.30.10">
    <property type="entry name" value="High mobility group box domain"/>
    <property type="match status" value="2"/>
</dbReference>
<keyword evidence="3" id="KW-0175">Coiled coil</keyword>
<evidence type="ECO:0000256" key="4">
    <source>
        <dbReference type="SAM" id="MobiDB-lite"/>
    </source>
</evidence>
<reference evidence="6 9" key="2">
    <citation type="journal article" date="2020" name="Appl. Microbiol. Biotechnol.">
        <title>Targeted gene deletion in Brettanomyces bruxellensis with an expression-free CRISPR-Cas9 system.</title>
        <authorList>
            <person name="Varela C."/>
            <person name="Bartel C."/>
            <person name="Onetto C."/>
            <person name="Borneman A."/>
        </authorList>
    </citation>
    <scope>NUCLEOTIDE SEQUENCE [LARGE SCALE GENOMIC DNA]</scope>
    <source>
        <strain evidence="6 9">AWRI1613</strain>
    </source>
</reference>
<feature type="DNA-binding region" description="HMG box" evidence="2">
    <location>
        <begin position="63"/>
        <end position="129"/>
    </location>
</feature>
<reference evidence="7 8" key="1">
    <citation type="submission" date="2019-07" db="EMBL/GenBank/DDBJ databases">
        <authorList>
            <person name="Friedrich A."/>
            <person name="Schacherer J."/>
        </authorList>
    </citation>
    <scope>NUCLEOTIDE SEQUENCE [LARGE SCALE GENOMIC DNA]</scope>
</reference>
<dbReference type="Proteomes" id="UP000478008">
    <property type="component" value="Unassembled WGS sequence"/>
</dbReference>
<dbReference type="Pfam" id="PF00505">
    <property type="entry name" value="HMG_box"/>
    <property type="match status" value="1"/>
</dbReference>
<dbReference type="PANTHER" id="PTHR48112:SF22">
    <property type="entry name" value="MITOCHONDRIAL TRANSCRIPTION FACTOR A, ISOFORM B"/>
    <property type="match status" value="1"/>
</dbReference>
<dbReference type="Proteomes" id="UP000568158">
    <property type="component" value="Unassembled WGS sequence"/>
</dbReference>
<evidence type="ECO:0000313" key="8">
    <source>
        <dbReference type="Proteomes" id="UP000478008"/>
    </source>
</evidence>
<feature type="region of interest" description="Disordered" evidence="4">
    <location>
        <begin position="38"/>
        <end position="67"/>
    </location>
</feature>
<dbReference type="PANTHER" id="PTHR48112">
    <property type="entry name" value="HIGH MOBILITY GROUP PROTEIN DSP1"/>
    <property type="match status" value="1"/>
</dbReference>
<organism evidence="7 8">
    <name type="scientific">Dekkera bruxellensis</name>
    <name type="common">Brettanomyces custersii</name>
    <dbReference type="NCBI Taxonomy" id="5007"/>
    <lineage>
        <taxon>Eukaryota</taxon>
        <taxon>Fungi</taxon>
        <taxon>Dikarya</taxon>
        <taxon>Ascomycota</taxon>
        <taxon>Saccharomycotina</taxon>
        <taxon>Pichiomycetes</taxon>
        <taxon>Pichiales</taxon>
        <taxon>Pichiaceae</taxon>
        <taxon>Brettanomyces</taxon>
    </lineage>
</organism>
<feature type="coiled-coil region" evidence="3">
    <location>
        <begin position="96"/>
        <end position="131"/>
    </location>
</feature>
<keyword evidence="1 2" id="KW-0238">DNA-binding</keyword>
<dbReference type="SMART" id="SM00398">
    <property type="entry name" value="HMG"/>
    <property type="match status" value="1"/>
</dbReference>